<accession>A0A914RM28</accession>
<keyword evidence="1" id="KW-1185">Reference proteome</keyword>
<organism evidence="1 2">
    <name type="scientific">Parascaris equorum</name>
    <name type="common">Equine roundworm</name>
    <dbReference type="NCBI Taxonomy" id="6256"/>
    <lineage>
        <taxon>Eukaryota</taxon>
        <taxon>Metazoa</taxon>
        <taxon>Ecdysozoa</taxon>
        <taxon>Nematoda</taxon>
        <taxon>Chromadorea</taxon>
        <taxon>Rhabditida</taxon>
        <taxon>Spirurina</taxon>
        <taxon>Ascaridomorpha</taxon>
        <taxon>Ascaridoidea</taxon>
        <taxon>Ascarididae</taxon>
        <taxon>Parascaris</taxon>
    </lineage>
</organism>
<dbReference type="Proteomes" id="UP000887564">
    <property type="component" value="Unplaced"/>
</dbReference>
<proteinExistence type="predicted"/>
<reference evidence="2" key="1">
    <citation type="submission" date="2022-11" db="UniProtKB">
        <authorList>
            <consortium name="WormBaseParasite"/>
        </authorList>
    </citation>
    <scope>IDENTIFICATION</scope>
</reference>
<evidence type="ECO:0000313" key="1">
    <source>
        <dbReference type="Proteomes" id="UP000887564"/>
    </source>
</evidence>
<sequence>MRTTSALLKGLNSRHPAFILTAPLIEPRTFSVSYDSFYSAF</sequence>
<protein>
    <submittedName>
        <fullName evidence="2">Uncharacterized protein</fullName>
    </submittedName>
</protein>
<name>A0A914RM28_PAREQ</name>
<evidence type="ECO:0000313" key="2">
    <source>
        <dbReference type="WBParaSite" id="PEQ_0000748201-mRNA-1"/>
    </source>
</evidence>
<dbReference type="WBParaSite" id="PEQ_0000748201-mRNA-1">
    <property type="protein sequence ID" value="PEQ_0000748201-mRNA-1"/>
    <property type="gene ID" value="PEQ_0000748201"/>
</dbReference>
<dbReference type="AlphaFoldDB" id="A0A914RM28"/>